<keyword evidence="1 10" id="KW-0808">Transferase</keyword>
<keyword evidence="2" id="KW-0949">S-adenosyl-L-methionine</keyword>
<keyword evidence="10" id="KW-0489">Methyltransferase</keyword>
<comment type="catalytic activity">
    <reaction evidence="6">
        <text>arsenic triglutathione + [thioredoxin]-dithiol + S-adenosyl-L-methionine + 2 H2O = methylarsonous acid + [thioredoxin]-disulfide + 3 glutathione + S-adenosyl-L-homocysteine + H(+)</text>
        <dbReference type="Rhea" id="RHEA:69460"/>
        <dbReference type="Rhea" id="RHEA-COMP:10698"/>
        <dbReference type="Rhea" id="RHEA-COMP:10700"/>
        <dbReference type="ChEBI" id="CHEBI:15377"/>
        <dbReference type="ChEBI" id="CHEBI:15378"/>
        <dbReference type="ChEBI" id="CHEBI:17826"/>
        <dbReference type="ChEBI" id="CHEBI:29950"/>
        <dbReference type="ChEBI" id="CHEBI:50058"/>
        <dbReference type="ChEBI" id="CHEBI:57856"/>
        <dbReference type="ChEBI" id="CHEBI:57925"/>
        <dbReference type="ChEBI" id="CHEBI:59789"/>
        <dbReference type="ChEBI" id="CHEBI:183640"/>
        <dbReference type="EC" id="2.1.1.137"/>
    </reaction>
</comment>
<comment type="caution">
    <text evidence="10">The sequence shown here is derived from an EMBL/GenBank/DDBJ whole genome shotgun (WGS) entry which is preliminary data.</text>
</comment>
<comment type="catalytic activity">
    <reaction evidence="7">
        <text>arsenic triglutathione + 2 [thioredoxin]-dithiol + 2 S-adenosyl-L-methionine + H2O = dimethylarsinous acid + 2 [thioredoxin]-disulfide + 3 glutathione + 2 S-adenosyl-L-homocysteine + 2 H(+)</text>
        <dbReference type="Rhea" id="RHEA:69464"/>
        <dbReference type="Rhea" id="RHEA-COMP:10698"/>
        <dbReference type="Rhea" id="RHEA-COMP:10700"/>
        <dbReference type="ChEBI" id="CHEBI:15377"/>
        <dbReference type="ChEBI" id="CHEBI:15378"/>
        <dbReference type="ChEBI" id="CHEBI:23808"/>
        <dbReference type="ChEBI" id="CHEBI:29950"/>
        <dbReference type="ChEBI" id="CHEBI:50058"/>
        <dbReference type="ChEBI" id="CHEBI:57856"/>
        <dbReference type="ChEBI" id="CHEBI:57925"/>
        <dbReference type="ChEBI" id="CHEBI:59789"/>
        <dbReference type="ChEBI" id="CHEBI:183640"/>
        <dbReference type="EC" id="2.1.1.137"/>
    </reaction>
</comment>
<protein>
    <recommendedName>
        <fullName evidence="5">Arsenite methyltransferase</fullName>
        <ecNumber evidence="4">2.1.1.137</ecNumber>
    </recommendedName>
</protein>
<dbReference type="GO" id="GO:0032259">
    <property type="term" value="P:methylation"/>
    <property type="evidence" value="ECO:0007669"/>
    <property type="project" value="UniProtKB-KW"/>
</dbReference>
<evidence type="ECO:0000256" key="6">
    <source>
        <dbReference type="ARBA" id="ARBA00047941"/>
    </source>
</evidence>
<dbReference type="STRING" id="1238182.C882_0919"/>
<dbReference type="RefSeq" id="WP_009541575.1">
    <property type="nucleotide sequence ID" value="NZ_ANHY01000015.1"/>
</dbReference>
<proteinExistence type="inferred from homology"/>
<reference evidence="10 11" key="1">
    <citation type="journal article" date="2013" name="Genome Announc.">
        <title>Draft Genome Sequence of an Alphaproteobacterium, Caenispirillum salinarum AK4(T), Isolated from a Solar Saltern.</title>
        <authorList>
            <person name="Khatri I."/>
            <person name="Singh A."/>
            <person name="Korpole S."/>
            <person name="Pinnaka A.K."/>
            <person name="Subramanian S."/>
        </authorList>
    </citation>
    <scope>NUCLEOTIDE SEQUENCE [LARGE SCALE GENOMIC DNA]</scope>
    <source>
        <strain evidence="10 11">AK4</strain>
    </source>
</reference>
<evidence type="ECO:0000256" key="2">
    <source>
        <dbReference type="ARBA" id="ARBA00022691"/>
    </source>
</evidence>
<gene>
    <name evidence="10" type="ORF">C882_0919</name>
</gene>
<feature type="domain" description="Methyltransferase" evidence="9">
    <location>
        <begin position="100"/>
        <end position="246"/>
    </location>
</feature>
<dbReference type="GO" id="GO:0030791">
    <property type="term" value="F:arsenite methyltransferase activity"/>
    <property type="evidence" value="ECO:0007669"/>
    <property type="project" value="UniProtKB-EC"/>
</dbReference>
<dbReference type="OrthoDB" id="9777638at2"/>
<dbReference type="EMBL" id="ANHY01000015">
    <property type="protein sequence ID" value="EKV28707.1"/>
    <property type="molecule type" value="Genomic_DNA"/>
</dbReference>
<dbReference type="PANTHER" id="PTHR43675">
    <property type="entry name" value="ARSENITE METHYLTRANSFERASE"/>
    <property type="match status" value="1"/>
</dbReference>
<comment type="similarity">
    <text evidence="3">Belongs to the methyltransferase superfamily. Arsenite methyltransferase family.</text>
</comment>
<dbReference type="AlphaFoldDB" id="K9GU79"/>
<keyword evidence="11" id="KW-1185">Reference proteome</keyword>
<dbReference type="NCBIfam" id="NF008823">
    <property type="entry name" value="PRK11873.1"/>
    <property type="match status" value="1"/>
</dbReference>
<evidence type="ECO:0000313" key="10">
    <source>
        <dbReference type="EMBL" id="EKV28707.1"/>
    </source>
</evidence>
<evidence type="ECO:0000259" key="9">
    <source>
        <dbReference type="Pfam" id="PF13847"/>
    </source>
</evidence>
<name>K9GU79_9PROT</name>
<dbReference type="PANTHER" id="PTHR43675:SF8">
    <property type="entry name" value="ARSENITE METHYLTRANSFERASE"/>
    <property type="match status" value="1"/>
</dbReference>
<dbReference type="EC" id="2.1.1.137" evidence="4"/>
<sequence length="285" mass="29118">MTDHDAARASVRAAYARAAGADSAPAPTEPASGGCCGPAPTAAADAKPAASGCCGEQAAPELARIAAERLGYGAEDLGALSEGANLGLGCGNPTAIAALEPGQTVVDLGSGGGFDCFLAARAVGPEGRVIGIDMTPEMLSKARTNARKLGLAQVEFRLGEIEALPVADGTVDVILSNCVVNLSPDKPRVLRECFRILRPGGRLQISDTVAVKPLPEAWTTDEHMMCGCMGGAALVTDLERWLTEAGFAEVSVAVKEDSRDIIADWAPGTGVEDYVLSADITAVKA</sequence>
<evidence type="ECO:0000256" key="1">
    <source>
        <dbReference type="ARBA" id="ARBA00022679"/>
    </source>
</evidence>
<dbReference type="Proteomes" id="UP000009881">
    <property type="component" value="Unassembled WGS sequence"/>
</dbReference>
<evidence type="ECO:0000256" key="5">
    <source>
        <dbReference type="ARBA" id="ARBA00034545"/>
    </source>
</evidence>
<dbReference type="InterPro" id="IPR026669">
    <property type="entry name" value="Arsenite_MeTrfase-like"/>
</dbReference>
<evidence type="ECO:0000256" key="3">
    <source>
        <dbReference type="ARBA" id="ARBA00034487"/>
    </source>
</evidence>
<evidence type="ECO:0000256" key="7">
    <source>
        <dbReference type="ARBA" id="ARBA00047943"/>
    </source>
</evidence>
<dbReference type="InterPro" id="IPR025714">
    <property type="entry name" value="Methyltranfer_dom"/>
</dbReference>
<evidence type="ECO:0000313" key="11">
    <source>
        <dbReference type="Proteomes" id="UP000009881"/>
    </source>
</evidence>
<comment type="catalytic activity">
    <reaction evidence="8">
        <text>arsenic triglutathione + 3 [thioredoxin]-dithiol + 3 S-adenosyl-L-methionine = trimethylarsine + 3 [thioredoxin]-disulfide + 3 glutathione + 3 S-adenosyl-L-homocysteine + 3 H(+)</text>
        <dbReference type="Rhea" id="RHEA:69432"/>
        <dbReference type="Rhea" id="RHEA-COMP:10698"/>
        <dbReference type="Rhea" id="RHEA-COMP:10700"/>
        <dbReference type="ChEBI" id="CHEBI:15378"/>
        <dbReference type="ChEBI" id="CHEBI:27130"/>
        <dbReference type="ChEBI" id="CHEBI:29950"/>
        <dbReference type="ChEBI" id="CHEBI:50058"/>
        <dbReference type="ChEBI" id="CHEBI:57856"/>
        <dbReference type="ChEBI" id="CHEBI:57925"/>
        <dbReference type="ChEBI" id="CHEBI:59789"/>
        <dbReference type="ChEBI" id="CHEBI:183640"/>
        <dbReference type="EC" id="2.1.1.137"/>
    </reaction>
</comment>
<accession>K9GU79</accession>
<organism evidence="10 11">
    <name type="scientific">Caenispirillum salinarum AK4</name>
    <dbReference type="NCBI Taxonomy" id="1238182"/>
    <lineage>
        <taxon>Bacteria</taxon>
        <taxon>Pseudomonadati</taxon>
        <taxon>Pseudomonadota</taxon>
        <taxon>Alphaproteobacteria</taxon>
        <taxon>Rhodospirillales</taxon>
        <taxon>Novispirillaceae</taxon>
        <taxon>Caenispirillum</taxon>
    </lineage>
</organism>
<dbReference type="Gene3D" id="3.40.50.150">
    <property type="entry name" value="Vaccinia Virus protein VP39"/>
    <property type="match status" value="1"/>
</dbReference>
<dbReference type="CDD" id="cd02440">
    <property type="entry name" value="AdoMet_MTases"/>
    <property type="match status" value="1"/>
</dbReference>
<evidence type="ECO:0000256" key="8">
    <source>
        <dbReference type="ARBA" id="ARBA00048428"/>
    </source>
</evidence>
<dbReference type="InterPro" id="IPR029063">
    <property type="entry name" value="SAM-dependent_MTases_sf"/>
</dbReference>
<dbReference type="eggNOG" id="COG2226">
    <property type="taxonomic scope" value="Bacteria"/>
</dbReference>
<dbReference type="Pfam" id="PF13847">
    <property type="entry name" value="Methyltransf_31"/>
    <property type="match status" value="1"/>
</dbReference>
<evidence type="ECO:0000256" key="4">
    <source>
        <dbReference type="ARBA" id="ARBA00034521"/>
    </source>
</evidence>
<dbReference type="SUPFAM" id="SSF53335">
    <property type="entry name" value="S-adenosyl-L-methionine-dependent methyltransferases"/>
    <property type="match status" value="1"/>
</dbReference>